<dbReference type="EMBL" id="CM007367">
    <property type="protein sequence ID" value="OIW07532.1"/>
    <property type="molecule type" value="Genomic_DNA"/>
</dbReference>
<organism evidence="7 8">
    <name type="scientific">Lupinus angustifolius</name>
    <name type="common">Narrow-leaved blue lupine</name>
    <dbReference type="NCBI Taxonomy" id="3871"/>
    <lineage>
        <taxon>Eukaryota</taxon>
        <taxon>Viridiplantae</taxon>
        <taxon>Streptophyta</taxon>
        <taxon>Embryophyta</taxon>
        <taxon>Tracheophyta</taxon>
        <taxon>Spermatophyta</taxon>
        <taxon>Magnoliopsida</taxon>
        <taxon>eudicotyledons</taxon>
        <taxon>Gunneridae</taxon>
        <taxon>Pentapetalae</taxon>
        <taxon>rosids</taxon>
        <taxon>fabids</taxon>
        <taxon>Fabales</taxon>
        <taxon>Fabaceae</taxon>
        <taxon>Papilionoideae</taxon>
        <taxon>50 kb inversion clade</taxon>
        <taxon>genistoids sensu lato</taxon>
        <taxon>core genistoids</taxon>
        <taxon>Genisteae</taxon>
        <taxon>Lupinus</taxon>
    </lineage>
</organism>
<sequence>MTTNLVNNLKDRFNQGNVAAANNVTTWSGTCYITPLIGAFIADAYLGRYWTIASFSIIYVITNSMKRMTKRKKKSFFFNWFYLSINVGWEWGFGIPAFAMVVAIIFFFGGSHLYRLQIPARSPLTRIFQVLVAASRKSNLQLPEDTSLLHESIDVESYINGRRKLHHTNNLKYLDKAAIVTSSDFKDFPNPWRLCTITQVEELKSLIHLLLVSASLIIIATVYHHFKIPPASLSLFDTVSVIILAPVCNLIIVPCARSFTGHEQGFSQLQRMGISFIILSITMIVSGILENIRLEIVRKNNYYDLKAIPMSILWQIPQFILVGCAQVFASIGQMEFFYGQAPDAMRSLGAALSLTTYAFGGLVGFMII</sequence>
<protein>
    <submittedName>
        <fullName evidence="7">Uncharacterized protein</fullName>
    </submittedName>
</protein>
<evidence type="ECO:0000256" key="2">
    <source>
        <dbReference type="ARBA" id="ARBA00005982"/>
    </source>
</evidence>
<evidence type="ECO:0000256" key="6">
    <source>
        <dbReference type="SAM" id="Phobius"/>
    </source>
</evidence>
<dbReference type="Gramene" id="OIW07532">
    <property type="protein sequence ID" value="OIW07532"/>
    <property type="gene ID" value="TanjilG_14478"/>
</dbReference>
<feature type="transmembrane region" description="Helical" evidence="6">
    <location>
        <begin position="238"/>
        <end position="260"/>
    </location>
</feature>
<comment type="similarity">
    <text evidence="2">Belongs to the major facilitator superfamily. Proton-dependent oligopeptide transporter (POT/PTR) (TC 2.A.17) family.</text>
</comment>
<feature type="transmembrane region" description="Helical" evidence="6">
    <location>
        <begin position="206"/>
        <end position="226"/>
    </location>
</feature>
<evidence type="ECO:0000256" key="3">
    <source>
        <dbReference type="ARBA" id="ARBA00022692"/>
    </source>
</evidence>
<feature type="transmembrane region" description="Helical" evidence="6">
    <location>
        <begin position="344"/>
        <end position="367"/>
    </location>
</feature>
<gene>
    <name evidence="7" type="ORF">TanjilG_14478</name>
</gene>
<evidence type="ECO:0000256" key="5">
    <source>
        <dbReference type="ARBA" id="ARBA00023136"/>
    </source>
</evidence>
<dbReference type="OMA" id="INVGWEW"/>
<dbReference type="Proteomes" id="UP000188354">
    <property type="component" value="Chromosome LG07"/>
</dbReference>
<keyword evidence="3 6" id="KW-0812">Transmembrane</keyword>
<feature type="transmembrane region" description="Helical" evidence="6">
    <location>
        <begin position="312"/>
        <end position="332"/>
    </location>
</feature>
<evidence type="ECO:0000313" key="8">
    <source>
        <dbReference type="Proteomes" id="UP000188354"/>
    </source>
</evidence>
<reference evidence="7 8" key="1">
    <citation type="journal article" date="2017" name="Plant Biotechnol. J.">
        <title>A comprehensive draft genome sequence for lupin (Lupinus angustifolius), an emerging health food: insights into plant-microbe interactions and legume evolution.</title>
        <authorList>
            <person name="Hane J.K."/>
            <person name="Ming Y."/>
            <person name="Kamphuis L.G."/>
            <person name="Nelson M.N."/>
            <person name="Garg G."/>
            <person name="Atkins C.A."/>
            <person name="Bayer P.E."/>
            <person name="Bravo A."/>
            <person name="Bringans S."/>
            <person name="Cannon S."/>
            <person name="Edwards D."/>
            <person name="Foley R."/>
            <person name="Gao L.L."/>
            <person name="Harrison M.J."/>
            <person name="Huang W."/>
            <person name="Hurgobin B."/>
            <person name="Li S."/>
            <person name="Liu C.W."/>
            <person name="McGrath A."/>
            <person name="Morahan G."/>
            <person name="Murray J."/>
            <person name="Weller J."/>
            <person name="Jian J."/>
            <person name="Singh K.B."/>
        </authorList>
    </citation>
    <scope>NUCLEOTIDE SEQUENCE [LARGE SCALE GENOMIC DNA]</scope>
    <source>
        <strain evidence="8">cv. Tanjil</strain>
        <tissue evidence="7">Whole plant</tissue>
    </source>
</reference>
<dbReference type="Pfam" id="PF00854">
    <property type="entry name" value="PTR2"/>
    <property type="match status" value="2"/>
</dbReference>
<dbReference type="GO" id="GO:0016020">
    <property type="term" value="C:membrane"/>
    <property type="evidence" value="ECO:0007669"/>
    <property type="project" value="UniProtKB-SubCell"/>
</dbReference>
<evidence type="ECO:0000313" key="7">
    <source>
        <dbReference type="EMBL" id="OIW07532.1"/>
    </source>
</evidence>
<feature type="transmembrane region" description="Helical" evidence="6">
    <location>
        <begin position="74"/>
        <end position="91"/>
    </location>
</feature>
<keyword evidence="4 6" id="KW-1133">Transmembrane helix</keyword>
<evidence type="ECO:0000256" key="4">
    <source>
        <dbReference type="ARBA" id="ARBA00022989"/>
    </source>
</evidence>
<feature type="transmembrane region" description="Helical" evidence="6">
    <location>
        <begin position="97"/>
        <end position="116"/>
    </location>
</feature>
<feature type="transmembrane region" description="Helical" evidence="6">
    <location>
        <begin position="272"/>
        <end position="292"/>
    </location>
</feature>
<feature type="transmembrane region" description="Helical" evidence="6">
    <location>
        <begin position="45"/>
        <end position="62"/>
    </location>
</feature>
<dbReference type="GO" id="GO:0022857">
    <property type="term" value="F:transmembrane transporter activity"/>
    <property type="evidence" value="ECO:0007669"/>
    <property type="project" value="InterPro"/>
</dbReference>
<comment type="subcellular location">
    <subcellularLocation>
        <location evidence="1">Membrane</location>
        <topology evidence="1">Multi-pass membrane protein</topology>
    </subcellularLocation>
</comment>
<keyword evidence="5 6" id="KW-0472">Membrane</keyword>
<dbReference type="AlphaFoldDB" id="A0A1J7H4J4"/>
<dbReference type="InterPro" id="IPR036259">
    <property type="entry name" value="MFS_trans_sf"/>
</dbReference>
<proteinExistence type="inferred from homology"/>
<evidence type="ECO:0000256" key="1">
    <source>
        <dbReference type="ARBA" id="ARBA00004141"/>
    </source>
</evidence>
<dbReference type="InterPro" id="IPR000109">
    <property type="entry name" value="POT_fam"/>
</dbReference>
<dbReference type="Gene3D" id="1.20.1250.20">
    <property type="entry name" value="MFS general substrate transporter like domains"/>
    <property type="match status" value="2"/>
</dbReference>
<keyword evidence="8" id="KW-1185">Reference proteome</keyword>
<name>A0A1J7H4J4_LUPAN</name>
<dbReference type="PANTHER" id="PTHR11654">
    <property type="entry name" value="OLIGOPEPTIDE TRANSPORTER-RELATED"/>
    <property type="match status" value="1"/>
</dbReference>
<accession>A0A1J7H4J4</accession>
<dbReference type="SUPFAM" id="SSF103473">
    <property type="entry name" value="MFS general substrate transporter"/>
    <property type="match status" value="1"/>
</dbReference>